<evidence type="ECO:0000256" key="5">
    <source>
        <dbReference type="ARBA" id="ARBA00023163"/>
    </source>
</evidence>
<dbReference type="InterPro" id="IPR014325">
    <property type="entry name" value="RNA_pol_sigma-E_actinobac"/>
</dbReference>
<keyword evidence="9" id="KW-1185">Reference proteome</keyword>
<comment type="similarity">
    <text evidence="1">Belongs to the sigma-70 factor family. ECF subfamily.</text>
</comment>
<dbReference type="InterPro" id="IPR013325">
    <property type="entry name" value="RNA_pol_sigma_r2"/>
</dbReference>
<keyword evidence="3" id="KW-0731">Sigma factor</keyword>
<reference evidence="8 9" key="1">
    <citation type="submission" date="2020-08" db="EMBL/GenBank/DDBJ databases">
        <title>Genomic Encyclopedia of Type Strains, Phase III (KMG-III): the genomes of soil and plant-associated and newly described type strains.</title>
        <authorList>
            <person name="Whitman W."/>
        </authorList>
    </citation>
    <scope>NUCLEOTIDE SEQUENCE [LARGE SCALE GENOMIC DNA]</scope>
    <source>
        <strain evidence="8 9">CECT 3302</strain>
    </source>
</reference>
<dbReference type="NCBIfam" id="TIGR02983">
    <property type="entry name" value="SigE-fam_strep"/>
    <property type="match status" value="1"/>
</dbReference>
<keyword evidence="4" id="KW-0238">DNA-binding</keyword>
<accession>A0A7W5F705</accession>
<name>A0A7W5F705_9ACTN</name>
<dbReference type="InterPro" id="IPR013324">
    <property type="entry name" value="RNA_pol_sigma_r3/r4-like"/>
</dbReference>
<gene>
    <name evidence="8" type="ORF">FHS12_000414</name>
</gene>
<dbReference type="NCBIfam" id="TIGR02937">
    <property type="entry name" value="sigma70-ECF"/>
    <property type="match status" value="1"/>
</dbReference>
<evidence type="ECO:0000259" key="7">
    <source>
        <dbReference type="Pfam" id="PF08281"/>
    </source>
</evidence>
<dbReference type="Gene3D" id="1.10.1740.10">
    <property type="match status" value="1"/>
</dbReference>
<dbReference type="InterPro" id="IPR007627">
    <property type="entry name" value="RNA_pol_sigma70_r2"/>
</dbReference>
<dbReference type="PANTHER" id="PTHR43133:SF50">
    <property type="entry name" value="ECF RNA POLYMERASE SIGMA FACTOR SIGM"/>
    <property type="match status" value="1"/>
</dbReference>
<dbReference type="Proteomes" id="UP000577707">
    <property type="component" value="Unassembled WGS sequence"/>
</dbReference>
<dbReference type="SUPFAM" id="SSF88659">
    <property type="entry name" value="Sigma3 and sigma4 domains of RNA polymerase sigma factors"/>
    <property type="match status" value="1"/>
</dbReference>
<evidence type="ECO:0000256" key="2">
    <source>
        <dbReference type="ARBA" id="ARBA00023015"/>
    </source>
</evidence>
<evidence type="ECO:0000313" key="9">
    <source>
        <dbReference type="Proteomes" id="UP000577707"/>
    </source>
</evidence>
<feature type="domain" description="RNA polymerase sigma factor 70 region 4 type 2" evidence="7">
    <location>
        <begin position="100"/>
        <end position="151"/>
    </location>
</feature>
<dbReference type="EMBL" id="JACHXG010000001">
    <property type="protein sequence ID" value="MBB3087491.1"/>
    <property type="molecule type" value="Genomic_DNA"/>
</dbReference>
<dbReference type="Pfam" id="PF04542">
    <property type="entry name" value="Sigma70_r2"/>
    <property type="match status" value="1"/>
</dbReference>
<dbReference type="GO" id="GO:0003677">
    <property type="term" value="F:DNA binding"/>
    <property type="evidence" value="ECO:0007669"/>
    <property type="project" value="UniProtKB-KW"/>
</dbReference>
<dbReference type="GO" id="GO:0006352">
    <property type="term" value="P:DNA-templated transcription initiation"/>
    <property type="evidence" value="ECO:0007669"/>
    <property type="project" value="InterPro"/>
</dbReference>
<evidence type="ECO:0000256" key="3">
    <source>
        <dbReference type="ARBA" id="ARBA00023082"/>
    </source>
</evidence>
<keyword evidence="5" id="KW-0804">Transcription</keyword>
<dbReference type="Gene3D" id="1.10.10.10">
    <property type="entry name" value="Winged helix-like DNA-binding domain superfamily/Winged helix DNA-binding domain"/>
    <property type="match status" value="1"/>
</dbReference>
<dbReference type="InterPro" id="IPR039425">
    <property type="entry name" value="RNA_pol_sigma-70-like"/>
</dbReference>
<dbReference type="PANTHER" id="PTHR43133">
    <property type="entry name" value="RNA POLYMERASE ECF-TYPE SIGMA FACTO"/>
    <property type="match status" value="1"/>
</dbReference>
<keyword evidence="2" id="KW-0805">Transcription regulation</keyword>
<comment type="caution">
    <text evidence="8">The sequence shown here is derived from an EMBL/GenBank/DDBJ whole genome shotgun (WGS) entry which is preliminary data.</text>
</comment>
<dbReference type="SUPFAM" id="SSF88946">
    <property type="entry name" value="Sigma2 domain of RNA polymerase sigma factors"/>
    <property type="match status" value="1"/>
</dbReference>
<feature type="domain" description="RNA polymerase sigma-70 region 2" evidence="6">
    <location>
        <begin position="12"/>
        <end position="77"/>
    </location>
</feature>
<sequence>MSRDEEFTAYVRERRAHLFRAAYLLCGDEHRAEDIVQLTLSKVYSAWRKVRKADSVDAYVRRVLVNSHLDEGRRPWRRERSGEVADHPVPTGLGAEEVDELWTALRSLPAGQRRVVVLRHYWGLSVEETAADLGISGGTVKSQTSAALANLRRTLRPGLAAPDAARGGRR</sequence>
<proteinExistence type="inferred from homology"/>
<evidence type="ECO:0000259" key="6">
    <source>
        <dbReference type="Pfam" id="PF04542"/>
    </source>
</evidence>
<dbReference type="Pfam" id="PF08281">
    <property type="entry name" value="Sigma70_r4_2"/>
    <property type="match status" value="1"/>
</dbReference>
<evidence type="ECO:0000256" key="4">
    <source>
        <dbReference type="ARBA" id="ARBA00023125"/>
    </source>
</evidence>
<dbReference type="InterPro" id="IPR014284">
    <property type="entry name" value="RNA_pol_sigma-70_dom"/>
</dbReference>
<dbReference type="InterPro" id="IPR036388">
    <property type="entry name" value="WH-like_DNA-bd_sf"/>
</dbReference>
<protein>
    <submittedName>
        <fullName evidence="8">RNA polymerase sigma-70 factor (Sigma-E family)</fullName>
    </submittedName>
</protein>
<dbReference type="RefSeq" id="WP_183541760.1">
    <property type="nucleotide sequence ID" value="NZ_BMQT01000001.1"/>
</dbReference>
<evidence type="ECO:0000256" key="1">
    <source>
        <dbReference type="ARBA" id="ARBA00010641"/>
    </source>
</evidence>
<dbReference type="InterPro" id="IPR013249">
    <property type="entry name" value="RNA_pol_sigma70_r4_t2"/>
</dbReference>
<dbReference type="GO" id="GO:0016987">
    <property type="term" value="F:sigma factor activity"/>
    <property type="evidence" value="ECO:0007669"/>
    <property type="project" value="UniProtKB-KW"/>
</dbReference>
<organism evidence="8 9">
    <name type="scientific">Nocardioides albus</name>
    <dbReference type="NCBI Taxonomy" id="1841"/>
    <lineage>
        <taxon>Bacteria</taxon>
        <taxon>Bacillati</taxon>
        <taxon>Actinomycetota</taxon>
        <taxon>Actinomycetes</taxon>
        <taxon>Propionibacteriales</taxon>
        <taxon>Nocardioidaceae</taxon>
        <taxon>Nocardioides</taxon>
    </lineage>
</organism>
<dbReference type="AlphaFoldDB" id="A0A7W5F705"/>
<dbReference type="CDD" id="cd06171">
    <property type="entry name" value="Sigma70_r4"/>
    <property type="match status" value="1"/>
</dbReference>
<evidence type="ECO:0000313" key="8">
    <source>
        <dbReference type="EMBL" id="MBB3087491.1"/>
    </source>
</evidence>